<dbReference type="EMBL" id="JWJG01000028">
    <property type="protein sequence ID" value="KIF80577.1"/>
    <property type="molecule type" value="Genomic_DNA"/>
</dbReference>
<accession>A0A0C1YJA4</accession>
<dbReference type="STRING" id="709839.TSA66_06720"/>
<dbReference type="Gene3D" id="1.20.5.300">
    <property type="match status" value="1"/>
</dbReference>
<evidence type="ECO:0000313" key="3">
    <source>
        <dbReference type="Proteomes" id="UP000031572"/>
    </source>
</evidence>
<dbReference type="Pfam" id="PF04102">
    <property type="entry name" value="SlyX"/>
    <property type="match status" value="1"/>
</dbReference>
<gene>
    <name evidence="2" type="ORF">TSA66_06720</name>
</gene>
<dbReference type="RefSeq" id="WP_040039481.1">
    <property type="nucleotide sequence ID" value="NZ_JWJG01000028.1"/>
</dbReference>
<evidence type="ECO:0000256" key="1">
    <source>
        <dbReference type="SAM" id="Coils"/>
    </source>
</evidence>
<dbReference type="InterPro" id="IPR007236">
    <property type="entry name" value="SlyX"/>
</dbReference>
<dbReference type="PANTHER" id="PTHR36508">
    <property type="entry name" value="PROTEIN SLYX"/>
    <property type="match status" value="1"/>
</dbReference>
<keyword evidence="1" id="KW-0175">Coiled coil</keyword>
<dbReference type="AlphaFoldDB" id="A0A0C1YJA4"/>
<protein>
    <submittedName>
        <fullName evidence="2">SlyX family protein</fullName>
    </submittedName>
</protein>
<sequence length="69" mass="7958">MTTEERLIELEIKLARQDDLVETLNKTVYRQQKKIDELEALCTALARHVKDLRAAANEGSSAHERPPHY</sequence>
<feature type="coiled-coil region" evidence="1">
    <location>
        <begin position="7"/>
        <end position="55"/>
    </location>
</feature>
<comment type="caution">
    <text evidence="2">The sequence shown here is derived from an EMBL/GenBank/DDBJ whole genome shotgun (WGS) entry which is preliminary data.</text>
</comment>
<evidence type="ECO:0000313" key="2">
    <source>
        <dbReference type="EMBL" id="KIF80577.1"/>
    </source>
</evidence>
<keyword evidence="3" id="KW-1185">Reference proteome</keyword>
<dbReference type="Proteomes" id="UP000031572">
    <property type="component" value="Unassembled WGS sequence"/>
</dbReference>
<dbReference type="PANTHER" id="PTHR36508:SF1">
    <property type="entry name" value="PROTEIN SLYX"/>
    <property type="match status" value="1"/>
</dbReference>
<name>A0A0C1YJA4_9BURK</name>
<reference evidence="2 3" key="1">
    <citation type="submission" date="2014-12" db="EMBL/GenBank/DDBJ databases">
        <title>Denitrispirillum autotrophicum gen. nov., sp. nov., Denitrifying, Facultatively Autotrophic Bacteria Isolated from Rice Paddy Soil.</title>
        <authorList>
            <person name="Ishii S."/>
            <person name="Ashida N."/>
            <person name="Ohno H."/>
            <person name="Otsuka S."/>
            <person name="Yokota A."/>
            <person name="Senoo K."/>
        </authorList>
    </citation>
    <scope>NUCLEOTIDE SEQUENCE [LARGE SCALE GENOMIC DNA]</scope>
    <source>
        <strain evidence="2 3">TSA66</strain>
    </source>
</reference>
<organism evidence="2 3">
    <name type="scientific">Noviherbaspirillum autotrophicum</name>
    <dbReference type="NCBI Taxonomy" id="709839"/>
    <lineage>
        <taxon>Bacteria</taxon>
        <taxon>Pseudomonadati</taxon>
        <taxon>Pseudomonadota</taxon>
        <taxon>Betaproteobacteria</taxon>
        <taxon>Burkholderiales</taxon>
        <taxon>Oxalobacteraceae</taxon>
        <taxon>Noviherbaspirillum</taxon>
    </lineage>
</organism>
<proteinExistence type="predicted"/>